<accession>A0A1V4K3Z2</accession>
<comment type="caution">
    <text evidence="1">The sequence shown here is derived from an EMBL/GenBank/DDBJ whole genome shotgun (WGS) entry which is preliminary data.</text>
</comment>
<dbReference type="Proteomes" id="UP000190648">
    <property type="component" value="Unassembled WGS sequence"/>
</dbReference>
<gene>
    <name evidence="1" type="ORF">AV530_005014</name>
</gene>
<evidence type="ECO:0000313" key="2">
    <source>
        <dbReference type="Proteomes" id="UP000190648"/>
    </source>
</evidence>
<evidence type="ECO:0000313" key="1">
    <source>
        <dbReference type="EMBL" id="OPJ79075.1"/>
    </source>
</evidence>
<dbReference type="EMBL" id="LSYS01004732">
    <property type="protein sequence ID" value="OPJ79075.1"/>
    <property type="molecule type" value="Genomic_DNA"/>
</dbReference>
<proteinExistence type="predicted"/>
<keyword evidence="2" id="KW-1185">Reference proteome</keyword>
<protein>
    <submittedName>
        <fullName evidence="1">Uncharacterized protein</fullName>
    </submittedName>
</protein>
<dbReference type="AlphaFoldDB" id="A0A1V4K3Z2"/>
<organism evidence="1 2">
    <name type="scientific">Patagioenas fasciata monilis</name>
    <dbReference type="NCBI Taxonomy" id="372326"/>
    <lineage>
        <taxon>Eukaryota</taxon>
        <taxon>Metazoa</taxon>
        <taxon>Chordata</taxon>
        <taxon>Craniata</taxon>
        <taxon>Vertebrata</taxon>
        <taxon>Euteleostomi</taxon>
        <taxon>Archelosauria</taxon>
        <taxon>Archosauria</taxon>
        <taxon>Dinosauria</taxon>
        <taxon>Saurischia</taxon>
        <taxon>Theropoda</taxon>
        <taxon>Coelurosauria</taxon>
        <taxon>Aves</taxon>
        <taxon>Neognathae</taxon>
        <taxon>Neoaves</taxon>
        <taxon>Columbimorphae</taxon>
        <taxon>Columbiformes</taxon>
        <taxon>Columbidae</taxon>
        <taxon>Patagioenas</taxon>
    </lineage>
</organism>
<reference evidence="1 2" key="1">
    <citation type="submission" date="2016-02" db="EMBL/GenBank/DDBJ databases">
        <title>Band-tailed pigeon sequencing and assembly.</title>
        <authorList>
            <person name="Soares A.E."/>
            <person name="Novak B.J."/>
            <person name="Rice E.S."/>
            <person name="O'Connell B."/>
            <person name="Chang D."/>
            <person name="Weber S."/>
            <person name="Shapiro B."/>
        </authorList>
    </citation>
    <scope>NUCLEOTIDE SEQUENCE [LARGE SCALE GENOMIC DNA]</scope>
    <source>
        <strain evidence="1">BTP2013</strain>
        <tissue evidence="1">Blood</tissue>
    </source>
</reference>
<sequence>MRMLLLTWKTKCFSPEKFLQRNSGLGRAQLCRAELRGLQSGENLAAAWSRRPQEVSLLGPAGRAPDLLIIF</sequence>
<name>A0A1V4K3Z2_PATFA</name>